<dbReference type="EMBL" id="FJOG01000003">
    <property type="protein sequence ID" value="CZR53243.1"/>
    <property type="molecule type" value="Genomic_DNA"/>
</dbReference>
<evidence type="ECO:0000313" key="2">
    <source>
        <dbReference type="Proteomes" id="UP000184330"/>
    </source>
</evidence>
<organism evidence="1 2">
    <name type="scientific">Phialocephala subalpina</name>
    <dbReference type="NCBI Taxonomy" id="576137"/>
    <lineage>
        <taxon>Eukaryota</taxon>
        <taxon>Fungi</taxon>
        <taxon>Dikarya</taxon>
        <taxon>Ascomycota</taxon>
        <taxon>Pezizomycotina</taxon>
        <taxon>Leotiomycetes</taxon>
        <taxon>Helotiales</taxon>
        <taxon>Mollisiaceae</taxon>
        <taxon>Phialocephala</taxon>
        <taxon>Phialocephala fortinii species complex</taxon>
    </lineage>
</organism>
<name>A0A1L7WKH8_9HELO</name>
<evidence type="ECO:0000313" key="1">
    <source>
        <dbReference type="EMBL" id="CZR53243.1"/>
    </source>
</evidence>
<dbReference type="Proteomes" id="UP000184330">
    <property type="component" value="Unassembled WGS sequence"/>
</dbReference>
<sequence>MANINPNPSSTSIQFILNGNAFLYGSTGFKMLGYLYDSNPGYLINRSIGYFKAQLAFRGYSNRGHNIEALKVRLRGAGNAMDERVMSLGEDMKRQWEDGAEQAARGNQREAVPNLELAKNDPVQFLRTWFFHENESPDHNAQVVIFPEQYRAGSMNWMKASQQIIGGYPQLMSMPVHDQGEMLEIVGWRVDVEAASEEIDARQWHKNEDVGAMFRERIAFQAQNPELRREPRRT</sequence>
<gene>
    <name evidence="1" type="ORF">PAC_03121</name>
</gene>
<dbReference type="AlphaFoldDB" id="A0A1L7WKH8"/>
<accession>A0A1L7WKH8</accession>
<keyword evidence="2" id="KW-1185">Reference proteome</keyword>
<dbReference type="OrthoDB" id="3559279at2759"/>
<proteinExistence type="predicted"/>
<protein>
    <submittedName>
        <fullName evidence="1">Uncharacterized protein</fullName>
    </submittedName>
</protein>
<reference evidence="1 2" key="1">
    <citation type="submission" date="2016-03" db="EMBL/GenBank/DDBJ databases">
        <authorList>
            <person name="Ploux O."/>
        </authorList>
    </citation>
    <scope>NUCLEOTIDE SEQUENCE [LARGE SCALE GENOMIC DNA]</scope>
    <source>
        <strain evidence="1 2">UAMH 11012</strain>
    </source>
</reference>